<dbReference type="Gene3D" id="1.20.1250.20">
    <property type="entry name" value="MFS general substrate transporter like domains"/>
    <property type="match status" value="1"/>
</dbReference>
<keyword evidence="4 7" id="KW-0812">Transmembrane</keyword>
<dbReference type="PROSITE" id="PS00217">
    <property type="entry name" value="SUGAR_TRANSPORT_2"/>
    <property type="match status" value="1"/>
</dbReference>
<feature type="transmembrane region" description="Helical" evidence="7">
    <location>
        <begin position="282"/>
        <end position="301"/>
    </location>
</feature>
<sequence length="542" mass="58415">MDNTYSETTETSSRETVRIIAASTAGTLFEWYDFFLYGALASVMAEQFFSALNEETKFIFALLAFGVGFAFRPLGALLFGRLGDMMGRKYTFLFTLVLMGGATFCVGLLPSYKEWGMWAPAVLIALRIVQGIGIGGEYGGAAVFVAEHAPAGKRGEHTSWIQATGALGMVLSLIVVFAARQIAGDSFDTWGWRIPFLLSGLLLLISLYIRASISESPLFVKMKAEGKTSRAPIRETLGQWRNLKVVLIALFGLITGTTTVIYTGQVYSFFFLSHTLRVDAGIAGVYVAIALVLSMPLFWVFGRLSDRIGRRPVILTGCLLAALTYFPLFHALTHFANPALEAAIANAPVQVIGDPSTCAFQFDILGNRQFTSDCDKAKGLLARSGVPYSFAASKSANEAAATTVAIGSARFAATDADGIRKALVQAGYPSKADPARTNGAMVVLLIWVMSVYLAMVFAPLAAILVEMFPTRIRLTALSFPYHLGNGIFGGFFPTIAFAVVAHTGDIYAGLWYPVVFALLTVVVGGLFLRRQVITGNDAELDG</sequence>
<feature type="transmembrane region" description="Helical" evidence="7">
    <location>
        <begin position="486"/>
        <end position="504"/>
    </location>
</feature>
<evidence type="ECO:0000313" key="9">
    <source>
        <dbReference type="EMBL" id="NML31750.1"/>
    </source>
</evidence>
<keyword evidence="5 7" id="KW-1133">Transmembrane helix</keyword>
<evidence type="ECO:0000256" key="5">
    <source>
        <dbReference type="ARBA" id="ARBA00022989"/>
    </source>
</evidence>
<comment type="caution">
    <text evidence="9">The sequence shown here is derived from an EMBL/GenBank/DDBJ whole genome shotgun (WGS) entry which is preliminary data.</text>
</comment>
<dbReference type="GO" id="GO:0005886">
    <property type="term" value="C:plasma membrane"/>
    <property type="evidence" value="ECO:0007669"/>
    <property type="project" value="UniProtKB-SubCell"/>
</dbReference>
<feature type="transmembrane region" description="Helical" evidence="7">
    <location>
        <begin position="190"/>
        <end position="209"/>
    </location>
</feature>
<dbReference type="InterPro" id="IPR036259">
    <property type="entry name" value="MFS_trans_sf"/>
</dbReference>
<feature type="domain" description="Major facilitator superfamily (MFS) profile" evidence="8">
    <location>
        <begin position="19"/>
        <end position="532"/>
    </location>
</feature>
<keyword evidence="2" id="KW-0813">Transport</keyword>
<feature type="transmembrane region" description="Helical" evidence="7">
    <location>
        <begin position="91"/>
        <end position="112"/>
    </location>
</feature>
<feature type="transmembrane region" description="Helical" evidence="7">
    <location>
        <begin position="118"/>
        <end position="146"/>
    </location>
</feature>
<dbReference type="SUPFAM" id="SSF103473">
    <property type="entry name" value="MFS general substrate transporter"/>
    <property type="match status" value="1"/>
</dbReference>
<comment type="subcellular location">
    <subcellularLocation>
        <location evidence="1">Cell membrane</location>
        <topology evidence="1">Multi-pass membrane protein</topology>
    </subcellularLocation>
</comment>
<evidence type="ECO:0000256" key="2">
    <source>
        <dbReference type="ARBA" id="ARBA00022448"/>
    </source>
</evidence>
<feature type="transmembrane region" description="Helical" evidence="7">
    <location>
        <begin position="313"/>
        <end position="332"/>
    </location>
</feature>
<dbReference type="EMBL" id="JABBFZ010000006">
    <property type="protein sequence ID" value="NML31750.1"/>
    <property type="molecule type" value="Genomic_DNA"/>
</dbReference>
<dbReference type="Pfam" id="PF00083">
    <property type="entry name" value="Sugar_tr"/>
    <property type="match status" value="1"/>
</dbReference>
<dbReference type="PROSITE" id="PS50850">
    <property type="entry name" value="MFS"/>
    <property type="match status" value="1"/>
</dbReference>
<feature type="transmembrane region" description="Helical" evidence="7">
    <location>
        <begin position="440"/>
        <end position="465"/>
    </location>
</feature>
<feature type="transmembrane region" description="Helical" evidence="7">
    <location>
        <begin position="158"/>
        <end position="178"/>
    </location>
</feature>
<keyword evidence="6 7" id="KW-0472">Membrane</keyword>
<dbReference type="PANTHER" id="PTHR43045:SF7">
    <property type="entry name" value="MAJOR FACILITATOR SUPERFAMILY TRANSPORTER"/>
    <property type="match status" value="1"/>
</dbReference>
<evidence type="ECO:0000259" key="8">
    <source>
        <dbReference type="PROSITE" id="PS50850"/>
    </source>
</evidence>
<gene>
    <name evidence="9" type="ORF">HHL14_12995</name>
</gene>
<evidence type="ECO:0000256" key="6">
    <source>
        <dbReference type="ARBA" id="ARBA00023136"/>
    </source>
</evidence>
<dbReference type="PANTHER" id="PTHR43045">
    <property type="entry name" value="SHIKIMATE TRANSPORTER"/>
    <property type="match status" value="1"/>
</dbReference>
<dbReference type="AlphaFoldDB" id="A0A7X9ZYI8"/>
<feature type="transmembrane region" description="Helical" evidence="7">
    <location>
        <begin position="243"/>
        <end position="262"/>
    </location>
</feature>
<evidence type="ECO:0000256" key="3">
    <source>
        <dbReference type="ARBA" id="ARBA00022475"/>
    </source>
</evidence>
<reference evidence="9 10" key="1">
    <citation type="submission" date="2020-04" db="EMBL/GenBank/DDBJ databases">
        <title>Paraburkholderia sp. G-4-1-8 isolated from soil.</title>
        <authorList>
            <person name="Dahal R.H."/>
        </authorList>
    </citation>
    <scope>NUCLEOTIDE SEQUENCE [LARGE SCALE GENOMIC DNA]</scope>
    <source>
        <strain evidence="9 10">G-4-1-8</strain>
    </source>
</reference>
<dbReference type="GO" id="GO:0022857">
    <property type="term" value="F:transmembrane transporter activity"/>
    <property type="evidence" value="ECO:0007669"/>
    <property type="project" value="InterPro"/>
</dbReference>
<feature type="transmembrane region" description="Helical" evidence="7">
    <location>
        <begin position="58"/>
        <end position="79"/>
    </location>
</feature>
<dbReference type="RefSeq" id="WP_169498016.1">
    <property type="nucleotide sequence ID" value="NZ_JABBFZ010000006.1"/>
</dbReference>
<proteinExistence type="predicted"/>
<dbReference type="InterPro" id="IPR020846">
    <property type="entry name" value="MFS_dom"/>
</dbReference>
<protein>
    <submittedName>
        <fullName evidence="9">MHS family MFS transporter</fullName>
    </submittedName>
</protein>
<dbReference type="InterPro" id="IPR005829">
    <property type="entry name" value="Sugar_transporter_CS"/>
</dbReference>
<feature type="transmembrane region" description="Helical" evidence="7">
    <location>
        <begin position="510"/>
        <end position="528"/>
    </location>
</feature>
<organism evidence="9 10">
    <name type="scientific">Paraburkholderia antibiotica</name>
    <dbReference type="NCBI Taxonomy" id="2728839"/>
    <lineage>
        <taxon>Bacteria</taxon>
        <taxon>Pseudomonadati</taxon>
        <taxon>Pseudomonadota</taxon>
        <taxon>Betaproteobacteria</taxon>
        <taxon>Burkholderiales</taxon>
        <taxon>Burkholderiaceae</taxon>
        <taxon>Paraburkholderia</taxon>
    </lineage>
</organism>
<accession>A0A7X9ZYI8</accession>
<name>A0A7X9ZYI8_9BURK</name>
<evidence type="ECO:0000256" key="1">
    <source>
        <dbReference type="ARBA" id="ARBA00004651"/>
    </source>
</evidence>
<evidence type="ECO:0000313" key="10">
    <source>
        <dbReference type="Proteomes" id="UP000583127"/>
    </source>
</evidence>
<keyword evidence="3" id="KW-1003">Cell membrane</keyword>
<evidence type="ECO:0000256" key="7">
    <source>
        <dbReference type="SAM" id="Phobius"/>
    </source>
</evidence>
<keyword evidence="10" id="KW-1185">Reference proteome</keyword>
<dbReference type="Proteomes" id="UP000583127">
    <property type="component" value="Unassembled WGS sequence"/>
</dbReference>
<evidence type="ECO:0000256" key="4">
    <source>
        <dbReference type="ARBA" id="ARBA00022692"/>
    </source>
</evidence>
<dbReference type="InterPro" id="IPR005828">
    <property type="entry name" value="MFS_sugar_transport-like"/>
</dbReference>